<proteinExistence type="predicted"/>
<comment type="caution">
    <text evidence="2">The sequence shown here is derived from an EMBL/GenBank/DDBJ whole genome shotgun (WGS) entry which is preliminary data.</text>
</comment>
<dbReference type="InterPro" id="IPR021395">
    <property type="entry name" value="DUF3035"/>
</dbReference>
<evidence type="ECO:0000313" key="3">
    <source>
        <dbReference type="Proteomes" id="UP001169063"/>
    </source>
</evidence>
<sequence>MKLRAFSTVAVIGAASLAASGCNTLRDQMGVSKITPDEFLVVSTAPLTLPPEYGLTPPRPGQPRPQELAPESEARQVLLGQRAAAERSAAESALASQAGADRADPLARFVIDDEVGDLAHKQESFADRLMFWRRGDPSTQSATSTAAPGGGTLVIDPASEAERLRALTGGRDVVIRRSEGGIKLPGM</sequence>
<dbReference type="Proteomes" id="UP001169063">
    <property type="component" value="Unassembled WGS sequence"/>
</dbReference>
<gene>
    <name evidence="2" type="ORF">Q0812_00905</name>
</gene>
<dbReference type="RefSeq" id="WP_302108409.1">
    <property type="nucleotide sequence ID" value="NZ_JAUKTR010000001.1"/>
</dbReference>
<protein>
    <submittedName>
        <fullName evidence="2">DUF3035 domain-containing protein</fullName>
    </submittedName>
</protein>
<feature type="region of interest" description="Disordered" evidence="1">
    <location>
        <begin position="50"/>
        <end position="69"/>
    </location>
</feature>
<dbReference type="Pfam" id="PF11233">
    <property type="entry name" value="DUF3035"/>
    <property type="match status" value="1"/>
</dbReference>
<reference evidence="2" key="1">
    <citation type="submission" date="2023-07" db="EMBL/GenBank/DDBJ databases">
        <title>Brevundimonas soil sp. nov., isolated from the soil of chemical plant.</title>
        <authorList>
            <person name="Wu N."/>
        </authorList>
    </citation>
    <scope>NUCLEOTIDE SEQUENCE</scope>
    <source>
        <strain evidence="2">XZ-24</strain>
    </source>
</reference>
<evidence type="ECO:0000256" key="1">
    <source>
        <dbReference type="SAM" id="MobiDB-lite"/>
    </source>
</evidence>
<dbReference type="EMBL" id="JAUKTR010000001">
    <property type="protein sequence ID" value="MDO1557984.1"/>
    <property type="molecule type" value="Genomic_DNA"/>
</dbReference>
<accession>A0ABT8SHD8</accession>
<organism evidence="2 3">
    <name type="scientific">Peiella sedimenti</name>
    <dbReference type="NCBI Taxonomy" id="3061083"/>
    <lineage>
        <taxon>Bacteria</taxon>
        <taxon>Pseudomonadati</taxon>
        <taxon>Pseudomonadota</taxon>
        <taxon>Alphaproteobacteria</taxon>
        <taxon>Caulobacterales</taxon>
        <taxon>Caulobacteraceae</taxon>
        <taxon>Peiella</taxon>
    </lineage>
</organism>
<evidence type="ECO:0000313" key="2">
    <source>
        <dbReference type="EMBL" id="MDO1557984.1"/>
    </source>
</evidence>
<keyword evidence="3" id="KW-1185">Reference proteome</keyword>
<dbReference type="PROSITE" id="PS51257">
    <property type="entry name" value="PROKAR_LIPOPROTEIN"/>
    <property type="match status" value="1"/>
</dbReference>
<name>A0ABT8SHD8_9CAUL</name>